<dbReference type="InParanoid" id="A0A059CUF2"/>
<dbReference type="Gramene" id="KCW81570">
    <property type="protein sequence ID" value="KCW81570"/>
    <property type="gene ID" value="EUGRSUZ_C02927"/>
</dbReference>
<protein>
    <submittedName>
        <fullName evidence="1">Uncharacterized protein</fullName>
    </submittedName>
</protein>
<proteinExistence type="predicted"/>
<reference evidence="1" key="1">
    <citation type="submission" date="2013-07" db="EMBL/GenBank/DDBJ databases">
        <title>The genome of Eucalyptus grandis.</title>
        <authorList>
            <person name="Schmutz J."/>
            <person name="Hayes R."/>
            <person name="Myburg A."/>
            <person name="Tuskan G."/>
            <person name="Grattapaglia D."/>
            <person name="Rokhsar D.S."/>
        </authorList>
    </citation>
    <scope>NUCLEOTIDE SEQUENCE</scope>
    <source>
        <tissue evidence="1">Leaf extractions</tissue>
    </source>
</reference>
<name>A0A059CUF2_EUCGR</name>
<accession>A0A059CUF2</accession>
<sequence>MYKHLVTLHVLVCCDKLSRRARYRGINSDGLVKTWTCYCGLKNLNVCSPIIICAPVAKRRTQWGLGGSSNDANPIMVSGTEGKKSLHPTRL</sequence>
<dbReference type="EMBL" id="KK198755">
    <property type="protein sequence ID" value="KCW81570.1"/>
    <property type="molecule type" value="Genomic_DNA"/>
</dbReference>
<gene>
    <name evidence="1" type="ORF">EUGRSUZ_C02927</name>
</gene>
<organism evidence="1">
    <name type="scientific">Eucalyptus grandis</name>
    <name type="common">Flooded gum</name>
    <dbReference type="NCBI Taxonomy" id="71139"/>
    <lineage>
        <taxon>Eukaryota</taxon>
        <taxon>Viridiplantae</taxon>
        <taxon>Streptophyta</taxon>
        <taxon>Embryophyta</taxon>
        <taxon>Tracheophyta</taxon>
        <taxon>Spermatophyta</taxon>
        <taxon>Magnoliopsida</taxon>
        <taxon>eudicotyledons</taxon>
        <taxon>Gunneridae</taxon>
        <taxon>Pentapetalae</taxon>
        <taxon>rosids</taxon>
        <taxon>malvids</taxon>
        <taxon>Myrtales</taxon>
        <taxon>Myrtaceae</taxon>
        <taxon>Myrtoideae</taxon>
        <taxon>Eucalypteae</taxon>
        <taxon>Eucalyptus</taxon>
    </lineage>
</organism>
<evidence type="ECO:0000313" key="1">
    <source>
        <dbReference type="EMBL" id="KCW81570.1"/>
    </source>
</evidence>
<dbReference type="AlphaFoldDB" id="A0A059CUF2"/>